<feature type="domain" description="Protein kinase" evidence="7">
    <location>
        <begin position="19"/>
        <end position="278"/>
    </location>
</feature>
<dbReference type="InterPro" id="IPR017441">
    <property type="entry name" value="Protein_kinase_ATP_BS"/>
</dbReference>
<dbReference type="CDD" id="cd14014">
    <property type="entry name" value="STKc_PknB_like"/>
    <property type="match status" value="1"/>
</dbReference>
<comment type="caution">
    <text evidence="8">The sequence shown here is derived from an EMBL/GenBank/DDBJ whole genome shotgun (WGS) entry which is preliminary data.</text>
</comment>
<feature type="compositionally biased region" description="Polar residues" evidence="6">
    <location>
        <begin position="343"/>
        <end position="376"/>
    </location>
</feature>
<evidence type="ECO:0000256" key="1">
    <source>
        <dbReference type="ARBA" id="ARBA00022679"/>
    </source>
</evidence>
<dbReference type="Gene3D" id="3.30.200.20">
    <property type="entry name" value="Phosphorylase Kinase, domain 1"/>
    <property type="match status" value="1"/>
</dbReference>
<protein>
    <submittedName>
        <fullName evidence="8">Serine/threonine-protein kinase</fullName>
    </submittedName>
</protein>
<evidence type="ECO:0000256" key="5">
    <source>
        <dbReference type="PROSITE-ProRule" id="PRU10141"/>
    </source>
</evidence>
<dbReference type="SMART" id="SM00220">
    <property type="entry name" value="S_TKc"/>
    <property type="match status" value="1"/>
</dbReference>
<accession>A0ABP6Z991</accession>
<feature type="region of interest" description="Disordered" evidence="6">
    <location>
        <begin position="335"/>
        <end position="379"/>
    </location>
</feature>
<dbReference type="Proteomes" id="UP001500630">
    <property type="component" value="Unassembled WGS sequence"/>
</dbReference>
<evidence type="ECO:0000259" key="7">
    <source>
        <dbReference type="PROSITE" id="PS50011"/>
    </source>
</evidence>
<evidence type="ECO:0000256" key="4">
    <source>
        <dbReference type="ARBA" id="ARBA00022840"/>
    </source>
</evidence>
<evidence type="ECO:0000313" key="9">
    <source>
        <dbReference type="Proteomes" id="UP001500630"/>
    </source>
</evidence>
<organism evidence="8 9">
    <name type="scientific">Nonomuraea rosea</name>
    <dbReference type="NCBI Taxonomy" id="638574"/>
    <lineage>
        <taxon>Bacteria</taxon>
        <taxon>Bacillati</taxon>
        <taxon>Actinomycetota</taxon>
        <taxon>Actinomycetes</taxon>
        <taxon>Streptosporangiales</taxon>
        <taxon>Streptosporangiaceae</taxon>
        <taxon>Nonomuraea</taxon>
    </lineage>
</organism>
<dbReference type="EMBL" id="BAABDQ010000034">
    <property type="protein sequence ID" value="GAA3599229.1"/>
    <property type="molecule type" value="Genomic_DNA"/>
</dbReference>
<sequence>MNPPFTPLAPDDPPEIGGYRLVARLGAGGMGQVYLARTQSGRRLAVKVIRAEFTGDPEFRRRFQQEVSAVERVQSLYTAPVVDADPQSRTPWLATAYVPGPSLDKAVSRHGPLPPRTVLTMVCGVAEALQAIHGVQVVHRDLKPSNVLLSPDGPRVIDFGIAKAVDATPLTGTGIRIGTPLFMAPEQALGYPAAPPVDVFALGGLALFAATGRTPFGEGPDPAVLYRVVHDEPRLDGCPPELRDVIARCLAKDPAHRPTPRALVTELERYAQTGPQWLPPELTHSLPGYAAPPFPPPARARRTFGLGVVASAAMGAALIAGAATAVLLSQDPASGTPLAQPAATVTVTEQAPESRPTTDASAETTPSPEGTATEGSVTGAKAGTLLGTYKGINVTQYYSVNFTDDPTHPKEGNDGDVSYGAIGLEADKMAVLEPGQTGTYQACVDNTKYLTAYDADEAKGRLVCVYAENTIGLVKVTKISEDASDYITMDLTVWQR</sequence>
<dbReference type="Pfam" id="PF00069">
    <property type="entry name" value="Pkinase"/>
    <property type="match status" value="1"/>
</dbReference>
<dbReference type="GO" id="GO:0016301">
    <property type="term" value="F:kinase activity"/>
    <property type="evidence" value="ECO:0007669"/>
    <property type="project" value="UniProtKB-KW"/>
</dbReference>
<evidence type="ECO:0000256" key="2">
    <source>
        <dbReference type="ARBA" id="ARBA00022741"/>
    </source>
</evidence>
<keyword evidence="9" id="KW-1185">Reference proteome</keyword>
<evidence type="ECO:0000256" key="3">
    <source>
        <dbReference type="ARBA" id="ARBA00022777"/>
    </source>
</evidence>
<evidence type="ECO:0000256" key="6">
    <source>
        <dbReference type="SAM" id="MobiDB-lite"/>
    </source>
</evidence>
<dbReference type="PROSITE" id="PS50011">
    <property type="entry name" value="PROTEIN_KINASE_DOM"/>
    <property type="match status" value="1"/>
</dbReference>
<dbReference type="PROSITE" id="PS00107">
    <property type="entry name" value="PROTEIN_KINASE_ATP"/>
    <property type="match status" value="1"/>
</dbReference>
<name>A0ABP6Z991_9ACTN</name>
<keyword evidence="4 5" id="KW-0067">ATP-binding</keyword>
<dbReference type="InterPro" id="IPR011009">
    <property type="entry name" value="Kinase-like_dom_sf"/>
</dbReference>
<keyword evidence="2 5" id="KW-0547">Nucleotide-binding</keyword>
<dbReference type="PANTHER" id="PTHR43289">
    <property type="entry name" value="MITOGEN-ACTIVATED PROTEIN KINASE KINASE KINASE 20-RELATED"/>
    <property type="match status" value="1"/>
</dbReference>
<keyword evidence="1" id="KW-0808">Transferase</keyword>
<dbReference type="Gene3D" id="1.10.510.10">
    <property type="entry name" value="Transferase(Phosphotransferase) domain 1"/>
    <property type="match status" value="1"/>
</dbReference>
<gene>
    <name evidence="8" type="ORF">GCM10022419_098650</name>
</gene>
<proteinExistence type="predicted"/>
<evidence type="ECO:0000313" key="8">
    <source>
        <dbReference type="EMBL" id="GAA3599229.1"/>
    </source>
</evidence>
<dbReference type="InterPro" id="IPR000719">
    <property type="entry name" value="Prot_kinase_dom"/>
</dbReference>
<dbReference type="PANTHER" id="PTHR43289:SF34">
    <property type="entry name" value="SERINE_THREONINE-PROTEIN KINASE YBDM-RELATED"/>
    <property type="match status" value="1"/>
</dbReference>
<dbReference type="SUPFAM" id="SSF56112">
    <property type="entry name" value="Protein kinase-like (PK-like)"/>
    <property type="match status" value="1"/>
</dbReference>
<keyword evidence="3 8" id="KW-0418">Kinase</keyword>
<reference evidence="9" key="1">
    <citation type="journal article" date="2019" name="Int. J. Syst. Evol. Microbiol.">
        <title>The Global Catalogue of Microorganisms (GCM) 10K type strain sequencing project: providing services to taxonomists for standard genome sequencing and annotation.</title>
        <authorList>
            <consortium name="The Broad Institute Genomics Platform"/>
            <consortium name="The Broad Institute Genome Sequencing Center for Infectious Disease"/>
            <person name="Wu L."/>
            <person name="Ma J."/>
        </authorList>
    </citation>
    <scope>NUCLEOTIDE SEQUENCE [LARGE SCALE GENOMIC DNA]</scope>
    <source>
        <strain evidence="9">JCM 17326</strain>
    </source>
</reference>
<dbReference type="PROSITE" id="PS00108">
    <property type="entry name" value="PROTEIN_KINASE_ST"/>
    <property type="match status" value="1"/>
</dbReference>
<dbReference type="RefSeq" id="WP_345572943.1">
    <property type="nucleotide sequence ID" value="NZ_BAABDQ010000034.1"/>
</dbReference>
<dbReference type="InterPro" id="IPR008271">
    <property type="entry name" value="Ser/Thr_kinase_AS"/>
</dbReference>
<feature type="binding site" evidence="5">
    <location>
        <position position="47"/>
    </location>
    <ligand>
        <name>ATP</name>
        <dbReference type="ChEBI" id="CHEBI:30616"/>
    </ligand>
</feature>